<sequence>MTKIILFDGVCQFCDRSVQFIIKWDKKGHFKFASLQSDLAKQLLSQYNVAKDVDSLVLLDGNNYYIKSTAALRICKNLSGFWKLGYLLLVIPRPFRDFVYQLIAKNRYKWFGKKEACTIPSPEMRKRFL</sequence>
<evidence type="ECO:0000313" key="2">
    <source>
        <dbReference type="Proteomes" id="UP000032076"/>
    </source>
</evidence>
<dbReference type="Pfam" id="PF04134">
    <property type="entry name" value="DCC1-like"/>
    <property type="match status" value="1"/>
</dbReference>
<dbReference type="Proteomes" id="UP000032076">
    <property type="component" value="Unassembled WGS sequence"/>
</dbReference>
<dbReference type="InterPro" id="IPR052927">
    <property type="entry name" value="DCC_oxidoreductase"/>
</dbReference>
<dbReference type="KEGG" id="bthv:CQJ30_09280"/>
<protein>
    <submittedName>
        <fullName evidence="1">Uncharacterized protein</fullName>
    </submittedName>
</protein>
<dbReference type="RefSeq" id="WP_041845145.1">
    <property type="nucleotide sequence ID" value="NZ_CP023704.1"/>
</dbReference>
<dbReference type="AlphaFoldDB" id="A0A0D0GIA1"/>
<dbReference type="PANTHER" id="PTHR33639:SF2">
    <property type="entry name" value="DUF393 DOMAIN-CONTAINING PROTEIN"/>
    <property type="match status" value="1"/>
</dbReference>
<reference evidence="1 2" key="1">
    <citation type="submission" date="2015-01" db="EMBL/GenBank/DDBJ databases">
        <title>Draft Genome Sequences of Four Bacillus thermoamylovorans Strains, Isolated From Food Products.</title>
        <authorList>
            <person name="Krawcyk A.O."/>
            <person name="Berendsen E.M."/>
            <person name="Eijlander R.T."/>
            <person name="de Jong A."/>
            <person name="Wells-Bennik M."/>
            <person name="Kuipers O.P."/>
        </authorList>
    </citation>
    <scope>NUCLEOTIDE SEQUENCE [LARGE SCALE GENOMIC DNA]</scope>
    <source>
        <strain evidence="1 2">B4167</strain>
    </source>
</reference>
<name>A0A0D0GIA1_9BACI</name>
<proteinExistence type="predicted"/>
<accession>A0A0D0GIA1</accession>
<comment type="caution">
    <text evidence="1">The sequence shown here is derived from an EMBL/GenBank/DDBJ whole genome shotgun (WGS) entry which is preliminary data.</text>
</comment>
<dbReference type="InterPro" id="IPR007263">
    <property type="entry name" value="DCC1-like"/>
</dbReference>
<evidence type="ECO:0000313" key="1">
    <source>
        <dbReference type="EMBL" id="KIO74136.1"/>
    </source>
</evidence>
<organism evidence="1 2">
    <name type="scientific">Caldibacillus thermoamylovorans</name>
    <dbReference type="NCBI Taxonomy" id="35841"/>
    <lineage>
        <taxon>Bacteria</taxon>
        <taxon>Bacillati</taxon>
        <taxon>Bacillota</taxon>
        <taxon>Bacilli</taxon>
        <taxon>Bacillales</taxon>
        <taxon>Bacillaceae</taxon>
        <taxon>Caldibacillus</taxon>
    </lineage>
</organism>
<dbReference type="PANTHER" id="PTHR33639">
    <property type="entry name" value="THIOL-DISULFIDE OXIDOREDUCTASE DCC"/>
    <property type="match status" value="1"/>
</dbReference>
<dbReference type="EMBL" id="JXLU01000010">
    <property type="protein sequence ID" value="KIO74136.1"/>
    <property type="molecule type" value="Genomic_DNA"/>
</dbReference>
<dbReference type="GO" id="GO:0015035">
    <property type="term" value="F:protein-disulfide reductase activity"/>
    <property type="evidence" value="ECO:0007669"/>
    <property type="project" value="InterPro"/>
</dbReference>
<gene>
    <name evidence="1" type="ORF">B4167_0413</name>
</gene>
<dbReference type="OrthoDB" id="9785438at2"/>